<dbReference type="Pfam" id="PF13577">
    <property type="entry name" value="SnoaL_4"/>
    <property type="match status" value="1"/>
</dbReference>
<dbReference type="Proteomes" id="UP000515733">
    <property type="component" value="Chromosome"/>
</dbReference>
<gene>
    <name evidence="2" type="ORF">DENOEST_3918</name>
</gene>
<dbReference type="SUPFAM" id="SSF54427">
    <property type="entry name" value="NTF2-like"/>
    <property type="match status" value="1"/>
</dbReference>
<evidence type="ECO:0000313" key="3">
    <source>
        <dbReference type="Proteomes" id="UP000515733"/>
    </source>
</evidence>
<dbReference type="RefSeq" id="WP_145770338.1">
    <property type="nucleotide sequence ID" value="NZ_LR778301.1"/>
</dbReference>
<evidence type="ECO:0000313" key="2">
    <source>
        <dbReference type="EMBL" id="CAB1371072.1"/>
    </source>
</evidence>
<dbReference type="OrthoDB" id="4571298at2"/>
<accession>A0A6S6Y6C4</accession>
<dbReference type="InterPro" id="IPR037401">
    <property type="entry name" value="SnoaL-like"/>
</dbReference>
<reference evidence="2 3" key="1">
    <citation type="submission" date="2020-03" db="EMBL/GenBank/DDBJ databases">
        <authorList>
            <consortium name="Genoscope - CEA"/>
            <person name="William W."/>
        </authorList>
    </citation>
    <scope>NUCLEOTIDE SEQUENCE [LARGE SCALE GENOMIC DNA]</scope>
    <source>
        <strain evidence="3">DSM 16959</strain>
    </source>
</reference>
<feature type="domain" description="SnoaL-like" evidence="1">
    <location>
        <begin position="18"/>
        <end position="142"/>
    </location>
</feature>
<dbReference type="EMBL" id="LR778301">
    <property type="protein sequence ID" value="CAB1371072.1"/>
    <property type="molecule type" value="Genomic_DNA"/>
</dbReference>
<proteinExistence type="predicted"/>
<protein>
    <recommendedName>
        <fullName evidence="1">SnoaL-like domain-containing protein</fullName>
    </recommendedName>
</protein>
<sequence>MTDLAQELLQLKRDIQILKDIEAIRNVKHKYFRCVDTGNIDEAVELFHPEVRVHFIGGTYEWTLNGRDEYVETLAKNFNAMTVAQHNGHHPEITVLSETEASGIWYLHDIFWNMKFKACTVGTALYRDRYRKNAEGHWQIIESTYERIYEILEKPVEPPNLTVHMLGRTGRPAPSRSDKQ</sequence>
<organism evidence="2 3">
    <name type="scientific">Denitratisoma oestradiolicum</name>
    <dbReference type="NCBI Taxonomy" id="311182"/>
    <lineage>
        <taxon>Bacteria</taxon>
        <taxon>Pseudomonadati</taxon>
        <taxon>Pseudomonadota</taxon>
        <taxon>Betaproteobacteria</taxon>
        <taxon>Nitrosomonadales</taxon>
        <taxon>Sterolibacteriaceae</taxon>
        <taxon>Denitratisoma</taxon>
    </lineage>
</organism>
<keyword evidence="3" id="KW-1185">Reference proteome</keyword>
<evidence type="ECO:0000259" key="1">
    <source>
        <dbReference type="Pfam" id="PF13577"/>
    </source>
</evidence>
<name>A0A6S6Y6C4_9PROT</name>
<dbReference type="Gene3D" id="3.10.450.50">
    <property type="match status" value="1"/>
</dbReference>
<dbReference type="KEGG" id="doe:DENOEST_3918"/>
<dbReference type="InterPro" id="IPR032710">
    <property type="entry name" value="NTF2-like_dom_sf"/>
</dbReference>
<dbReference type="AlphaFoldDB" id="A0A6S6Y6C4"/>